<proteinExistence type="predicted"/>
<dbReference type="InterPro" id="IPR025350">
    <property type="entry name" value="DUF4254"/>
</dbReference>
<gene>
    <name evidence="1" type="ORF">GLP40_26220</name>
</gene>
<reference evidence="1 2" key="1">
    <citation type="submission" date="2019-11" db="EMBL/GenBank/DDBJ databases">
        <title>Nocardia sp. nov. CT2-14 isolated from soil.</title>
        <authorList>
            <person name="Kanchanasin P."/>
            <person name="Tanasupawat S."/>
            <person name="Yuki M."/>
            <person name="Kudo T."/>
        </authorList>
    </citation>
    <scope>NUCLEOTIDE SEQUENCE [LARGE SCALE GENOMIC DNA]</scope>
    <source>
        <strain evidence="1 2">CT2-14</strain>
    </source>
</reference>
<protein>
    <submittedName>
        <fullName evidence="1">DUF4254 domain-containing protein</fullName>
    </submittedName>
</protein>
<dbReference type="EMBL" id="WMBB01000013">
    <property type="protein sequence ID" value="MTE16252.1"/>
    <property type="molecule type" value="Genomic_DNA"/>
</dbReference>
<dbReference type="Proteomes" id="UP000432464">
    <property type="component" value="Unassembled WGS sequence"/>
</dbReference>
<sequence>MDALPTKDRVLAACRGDVQGDHPVLRWARELTALHRQRLAIDLPVRDSIEQQRRALIHDIDNWVANQVLPTLGCARLHTESLGAVIDRLSKFSACALAALTSADDSELWHAWERLAQLAVGYDDLKDEVSTGRRRLPSAH</sequence>
<accession>A0A6I3L1Q4</accession>
<organism evidence="1 2">
    <name type="scientific">Nocardia aurantiaca</name>
    <dbReference type="NCBI Taxonomy" id="2675850"/>
    <lineage>
        <taxon>Bacteria</taxon>
        <taxon>Bacillati</taxon>
        <taxon>Actinomycetota</taxon>
        <taxon>Actinomycetes</taxon>
        <taxon>Mycobacteriales</taxon>
        <taxon>Nocardiaceae</taxon>
        <taxon>Nocardia</taxon>
    </lineage>
</organism>
<name>A0A6I3L1Q4_9NOCA</name>
<evidence type="ECO:0000313" key="2">
    <source>
        <dbReference type="Proteomes" id="UP000432464"/>
    </source>
</evidence>
<keyword evidence="2" id="KW-1185">Reference proteome</keyword>
<dbReference type="AlphaFoldDB" id="A0A6I3L1Q4"/>
<dbReference type="Pfam" id="PF14063">
    <property type="entry name" value="DUF4254"/>
    <property type="match status" value="1"/>
</dbReference>
<comment type="caution">
    <text evidence="1">The sequence shown here is derived from an EMBL/GenBank/DDBJ whole genome shotgun (WGS) entry which is preliminary data.</text>
</comment>
<evidence type="ECO:0000313" key="1">
    <source>
        <dbReference type="EMBL" id="MTE16252.1"/>
    </source>
</evidence>